<dbReference type="Proteomes" id="UP000887576">
    <property type="component" value="Unplaced"/>
</dbReference>
<sequence length="332" mass="39179">MNNTILSNSFDIREKRTSVPSSPEDRYCFHCLQNFGNGEQYLSIDNKFFHLKCFNCAQCFNPLLDETYFNFGDKYYCEYDFKRNYAPICQICKNYVMGSVIRTIRGNYHPKCLKCHNCERLIDKALYFEDDRSLCEFCHKSREKPDICAKCRGVVFPEEKLLYRNDIWHAEHFECVKCGCRLDATARIWQDRLYCQRCYDRYITVTCAHCHKVIDAQTERSKEANGKHYHIHHLLCYNCGGEIHGEHMEVDNECFCKACYLRKMGKSCAICGLHGEIIVNNKNYCGKCFRCVHCAKKFTSKSTVMDFDGQPICQKCYERLPKELRKRYQFSS</sequence>
<protein>
    <submittedName>
        <fullName evidence="2">LIM zinc-binding domain-containing protein</fullName>
    </submittedName>
</protein>
<name>A0AC34QHR5_9BILA</name>
<dbReference type="WBParaSite" id="JU765_v2.g16328.t1">
    <property type="protein sequence ID" value="JU765_v2.g16328.t1"/>
    <property type="gene ID" value="JU765_v2.g16328"/>
</dbReference>
<evidence type="ECO:0000313" key="1">
    <source>
        <dbReference type="Proteomes" id="UP000887576"/>
    </source>
</evidence>
<evidence type="ECO:0000313" key="2">
    <source>
        <dbReference type="WBParaSite" id="JU765_v2.g16328.t1"/>
    </source>
</evidence>
<proteinExistence type="predicted"/>
<organism evidence="1 2">
    <name type="scientific">Panagrolaimus sp. JU765</name>
    <dbReference type="NCBI Taxonomy" id="591449"/>
    <lineage>
        <taxon>Eukaryota</taxon>
        <taxon>Metazoa</taxon>
        <taxon>Ecdysozoa</taxon>
        <taxon>Nematoda</taxon>
        <taxon>Chromadorea</taxon>
        <taxon>Rhabditida</taxon>
        <taxon>Tylenchina</taxon>
        <taxon>Panagrolaimomorpha</taxon>
        <taxon>Panagrolaimoidea</taxon>
        <taxon>Panagrolaimidae</taxon>
        <taxon>Panagrolaimus</taxon>
    </lineage>
</organism>
<reference evidence="2" key="1">
    <citation type="submission" date="2022-11" db="UniProtKB">
        <authorList>
            <consortium name="WormBaseParasite"/>
        </authorList>
    </citation>
    <scope>IDENTIFICATION</scope>
</reference>
<accession>A0AC34QHR5</accession>